<name>I4BTN6_MYCCN</name>
<geneLocation type="plasmid" evidence="1 2">
    <name>pMYCCH.02</name>
</geneLocation>
<proteinExistence type="predicted"/>
<reference evidence="1 2" key="1">
    <citation type="submission" date="2012-06" db="EMBL/GenBank/DDBJ databases">
        <title>Complete sequence of plasmid 2 of Mycobacterium chubuense NBB4.</title>
        <authorList>
            <consortium name="US DOE Joint Genome Institute"/>
            <person name="Lucas S."/>
            <person name="Han J."/>
            <person name="Lapidus A."/>
            <person name="Cheng J.-F."/>
            <person name="Goodwin L."/>
            <person name="Pitluck S."/>
            <person name="Peters L."/>
            <person name="Mikhailova N."/>
            <person name="Teshima H."/>
            <person name="Detter J.C."/>
            <person name="Han C."/>
            <person name="Tapia R."/>
            <person name="Land M."/>
            <person name="Hauser L."/>
            <person name="Kyrpides N."/>
            <person name="Ivanova N."/>
            <person name="Pagani I."/>
            <person name="Mattes T."/>
            <person name="Holmes A."/>
            <person name="Rutledge P."/>
            <person name="Paulsen I."/>
            <person name="Coleman N."/>
            <person name="Woyke T."/>
        </authorList>
    </citation>
    <scope>NUCLEOTIDE SEQUENCE [LARGE SCALE GENOMIC DNA]</scope>
    <source>
        <strain evidence="1 2">NBB4</strain>
        <plasmid evidence="1 2">pMYCCH.02</plasmid>
    </source>
</reference>
<dbReference type="AlphaFoldDB" id="I4BTN6"/>
<keyword evidence="1" id="KW-0614">Plasmid</keyword>
<keyword evidence="2" id="KW-1185">Reference proteome</keyword>
<sequence precursor="true">MVPPPPATYTSGDIEAAKTTACAAWDRAARSTAQASKASATALEADPNWRTPASAAALAAEKRTGIAAISNLRNSIGPATPQSLADPMTNWITLSINELHAMNQRDWTEAERVQEQGNALVDTIASECGLR</sequence>
<dbReference type="Proteomes" id="UP000006057">
    <property type="component" value="Plasmid pMYCCH.02"/>
</dbReference>
<dbReference type="KEGG" id="mcb:Mycch_6043"/>
<dbReference type="EMBL" id="CP003055">
    <property type="protein sequence ID" value="AFM20643.1"/>
    <property type="molecule type" value="Genomic_DNA"/>
</dbReference>
<accession>I4BTN6</accession>
<evidence type="ECO:0000313" key="2">
    <source>
        <dbReference type="Proteomes" id="UP000006057"/>
    </source>
</evidence>
<evidence type="ECO:0000313" key="1">
    <source>
        <dbReference type="EMBL" id="AFM20643.1"/>
    </source>
</evidence>
<gene>
    <name evidence="1" type="ordered locus">Mycch_6043</name>
</gene>
<dbReference type="HOGENOM" id="CLU_130927_0_0_11"/>
<organism evidence="1 2">
    <name type="scientific">Mycolicibacterium chubuense (strain NBB4)</name>
    <name type="common">Mycobacterium chubuense</name>
    <dbReference type="NCBI Taxonomy" id="710421"/>
    <lineage>
        <taxon>Bacteria</taxon>
        <taxon>Bacillati</taxon>
        <taxon>Actinomycetota</taxon>
        <taxon>Actinomycetes</taxon>
        <taxon>Mycobacteriales</taxon>
        <taxon>Mycobacteriaceae</taxon>
        <taxon>Mycolicibacterium</taxon>
    </lineage>
</organism>
<protein>
    <submittedName>
        <fullName evidence="1">Uncharacterized protein</fullName>
    </submittedName>
</protein>